<reference evidence="1 2" key="1">
    <citation type="journal article" date="2013" name="BMC Genomics">
        <title>Comparative genomics of parasitic silkworm microsporidia reveal an association between genome expansion and host adaptation.</title>
        <authorList>
            <person name="Pan G."/>
            <person name="Xu J."/>
            <person name="Li T."/>
            <person name="Xia Q."/>
            <person name="Liu S.L."/>
            <person name="Zhang G."/>
            <person name="Li S."/>
            <person name="Li C."/>
            <person name="Liu H."/>
            <person name="Yang L."/>
            <person name="Liu T."/>
            <person name="Zhang X."/>
            <person name="Wu Z."/>
            <person name="Fan W."/>
            <person name="Dang X."/>
            <person name="Xiang H."/>
            <person name="Tao M."/>
            <person name="Li Y."/>
            <person name="Hu J."/>
            <person name="Li Z."/>
            <person name="Lin L."/>
            <person name="Luo J."/>
            <person name="Geng L."/>
            <person name="Wang L."/>
            <person name="Long M."/>
            <person name="Wan Y."/>
            <person name="He N."/>
            <person name="Zhang Z."/>
            <person name="Lu C."/>
            <person name="Keeling P.J."/>
            <person name="Wang J."/>
            <person name="Xiang Z."/>
            <person name="Zhou Z."/>
        </authorList>
    </citation>
    <scope>NUCLEOTIDE SEQUENCE [LARGE SCALE GENOMIC DNA]</scope>
    <source>
        <strain evidence="2">CQ1 / CVCC 102059</strain>
    </source>
</reference>
<name>R0M9P7_NOSB1</name>
<evidence type="ECO:0000313" key="2">
    <source>
        <dbReference type="Proteomes" id="UP000016927"/>
    </source>
</evidence>
<evidence type="ECO:0000313" key="1">
    <source>
        <dbReference type="EMBL" id="EOB14704.1"/>
    </source>
</evidence>
<dbReference type="HOGENOM" id="CLU_1835709_0_0_1"/>
<dbReference type="Proteomes" id="UP000016927">
    <property type="component" value="Unassembled WGS sequence"/>
</dbReference>
<accession>R0M9P7</accession>
<gene>
    <name evidence="1" type="ORF">NBO_18g0031</name>
</gene>
<protein>
    <submittedName>
        <fullName evidence="1">Uncharacterized protein</fullName>
    </submittedName>
</protein>
<dbReference type="EMBL" id="KB908926">
    <property type="protein sequence ID" value="EOB14704.1"/>
    <property type="molecule type" value="Genomic_DNA"/>
</dbReference>
<dbReference type="OrthoDB" id="2191278at2759"/>
<dbReference type="AlphaFoldDB" id="R0M9P7"/>
<sequence length="140" mass="16486">MMDRIYPVTKLFFVLQKIGTDEAINEILRLIDSYKMFRGDKKKFIEKLKETNLKGLKKTVRECPDFLSFIDEIDGQFFSEKGDEYRDAKREDIKDRDVKDRDTSRDTKYTITKDPLLLKTPLTPLILLLSTTPLTPIQNY</sequence>
<proteinExistence type="predicted"/>
<dbReference type="VEuPathDB" id="MicrosporidiaDB:NBO_18g0031"/>
<organism evidence="1 2">
    <name type="scientific">Nosema bombycis (strain CQ1 / CVCC 102059)</name>
    <name type="common">Microsporidian parasite</name>
    <name type="synonym">Pebrine of silkworm</name>
    <dbReference type="NCBI Taxonomy" id="578461"/>
    <lineage>
        <taxon>Eukaryota</taxon>
        <taxon>Fungi</taxon>
        <taxon>Fungi incertae sedis</taxon>
        <taxon>Microsporidia</taxon>
        <taxon>Nosematidae</taxon>
        <taxon>Nosema</taxon>
    </lineage>
</organism>
<keyword evidence="2" id="KW-1185">Reference proteome</keyword>